<dbReference type="AlphaFoldDB" id="A0A151N3M0"/>
<proteinExistence type="predicted"/>
<dbReference type="Proteomes" id="UP000050525">
    <property type="component" value="Unassembled WGS sequence"/>
</dbReference>
<accession>A0A151N3M0</accession>
<comment type="caution">
    <text evidence="1">The sequence shown here is derived from an EMBL/GenBank/DDBJ whole genome shotgun (WGS) entry which is preliminary data.</text>
</comment>
<evidence type="ECO:0000313" key="2">
    <source>
        <dbReference type="Proteomes" id="UP000050525"/>
    </source>
</evidence>
<sequence length="112" mass="12548">MLWYRLEGHGPFVLGAVRINNENYPTSENWQPPGQMGLGRRNKHRLNRQFNNEVEVTTYLLPNQCEKALLDLGCASGEADRKAIQATTFFGKAEASGQLVQGYQTHLAQQTG</sequence>
<dbReference type="EMBL" id="AKHW03004091">
    <property type="protein sequence ID" value="KYO31317.1"/>
    <property type="molecule type" value="Genomic_DNA"/>
</dbReference>
<protein>
    <submittedName>
        <fullName evidence="1">Uncharacterized protein</fullName>
    </submittedName>
</protein>
<gene>
    <name evidence="1" type="ORF">Y1Q_0002560</name>
</gene>
<organism evidence="1 2">
    <name type="scientific">Alligator mississippiensis</name>
    <name type="common">American alligator</name>
    <dbReference type="NCBI Taxonomy" id="8496"/>
    <lineage>
        <taxon>Eukaryota</taxon>
        <taxon>Metazoa</taxon>
        <taxon>Chordata</taxon>
        <taxon>Craniata</taxon>
        <taxon>Vertebrata</taxon>
        <taxon>Euteleostomi</taxon>
        <taxon>Archelosauria</taxon>
        <taxon>Archosauria</taxon>
        <taxon>Crocodylia</taxon>
        <taxon>Alligatoridae</taxon>
        <taxon>Alligatorinae</taxon>
        <taxon>Alligator</taxon>
    </lineage>
</organism>
<name>A0A151N3M0_ALLMI</name>
<keyword evidence="2" id="KW-1185">Reference proteome</keyword>
<evidence type="ECO:0000313" key="1">
    <source>
        <dbReference type="EMBL" id="KYO31317.1"/>
    </source>
</evidence>
<reference evidence="1 2" key="1">
    <citation type="journal article" date="2012" name="Genome Biol.">
        <title>Sequencing three crocodilian genomes to illuminate the evolution of archosaurs and amniotes.</title>
        <authorList>
            <person name="St John J.A."/>
            <person name="Braun E.L."/>
            <person name="Isberg S.R."/>
            <person name="Miles L.G."/>
            <person name="Chong A.Y."/>
            <person name="Gongora J."/>
            <person name="Dalzell P."/>
            <person name="Moran C."/>
            <person name="Bed'hom B."/>
            <person name="Abzhanov A."/>
            <person name="Burgess S.C."/>
            <person name="Cooksey A.M."/>
            <person name="Castoe T.A."/>
            <person name="Crawford N.G."/>
            <person name="Densmore L.D."/>
            <person name="Drew J.C."/>
            <person name="Edwards S.V."/>
            <person name="Faircloth B.C."/>
            <person name="Fujita M.K."/>
            <person name="Greenwold M.J."/>
            <person name="Hoffmann F.G."/>
            <person name="Howard J.M."/>
            <person name="Iguchi T."/>
            <person name="Janes D.E."/>
            <person name="Khan S.Y."/>
            <person name="Kohno S."/>
            <person name="de Koning A.J."/>
            <person name="Lance S.L."/>
            <person name="McCarthy F.M."/>
            <person name="McCormack J.E."/>
            <person name="Merchant M.E."/>
            <person name="Peterson D.G."/>
            <person name="Pollock D.D."/>
            <person name="Pourmand N."/>
            <person name="Raney B.J."/>
            <person name="Roessler K.A."/>
            <person name="Sanford J.R."/>
            <person name="Sawyer R.H."/>
            <person name="Schmidt C.J."/>
            <person name="Triplett E.W."/>
            <person name="Tuberville T.D."/>
            <person name="Venegas-Anaya M."/>
            <person name="Howard J.T."/>
            <person name="Jarvis E.D."/>
            <person name="Guillette L.J.Jr."/>
            <person name="Glenn T.C."/>
            <person name="Green R.E."/>
            <person name="Ray D.A."/>
        </authorList>
    </citation>
    <scope>NUCLEOTIDE SEQUENCE [LARGE SCALE GENOMIC DNA]</scope>
    <source>
        <strain evidence="1">KSC_2009_1</strain>
    </source>
</reference>